<keyword evidence="7 15" id="KW-0732">Signal</keyword>
<organism evidence="17 18">
    <name type="scientific">Anaeromassilibacillus senegalensis</name>
    <dbReference type="NCBI Taxonomy" id="1673717"/>
    <lineage>
        <taxon>Bacteria</taxon>
        <taxon>Bacillati</taxon>
        <taxon>Bacillota</taxon>
        <taxon>Clostridia</taxon>
        <taxon>Eubacteriales</taxon>
        <taxon>Acutalibacteraceae</taxon>
        <taxon>Anaeromassilibacillus</taxon>
    </lineage>
</organism>
<accession>A0ABS9MJ04</accession>
<keyword evidence="5 17" id="KW-0121">Carboxypeptidase</keyword>
<keyword evidence="9" id="KW-0133">Cell shape</keyword>
<evidence type="ECO:0000256" key="12">
    <source>
        <dbReference type="ARBA" id="ARBA00034000"/>
    </source>
</evidence>
<dbReference type="InterPro" id="IPR012907">
    <property type="entry name" value="Peptidase_S11_C"/>
</dbReference>
<feature type="domain" description="Peptidase S11 D-Ala-D-Ala carboxypeptidase A C-terminal" evidence="16">
    <location>
        <begin position="302"/>
        <end position="394"/>
    </location>
</feature>
<keyword evidence="10" id="KW-0573">Peptidoglycan synthesis</keyword>
<proteinExistence type="inferred from homology"/>
<dbReference type="PANTHER" id="PTHR21581:SF6">
    <property type="entry name" value="TRAFFICKING PROTEIN PARTICLE COMPLEX SUBUNIT 12"/>
    <property type="match status" value="1"/>
</dbReference>
<feature type="transmembrane region" description="Helical" evidence="14">
    <location>
        <begin position="412"/>
        <end position="434"/>
    </location>
</feature>
<evidence type="ECO:0000256" key="14">
    <source>
        <dbReference type="SAM" id="Phobius"/>
    </source>
</evidence>
<dbReference type="InterPro" id="IPR012338">
    <property type="entry name" value="Beta-lactam/transpept-like"/>
</dbReference>
<evidence type="ECO:0000256" key="6">
    <source>
        <dbReference type="ARBA" id="ARBA00022670"/>
    </source>
</evidence>
<dbReference type="GO" id="GO:0004180">
    <property type="term" value="F:carboxypeptidase activity"/>
    <property type="evidence" value="ECO:0007669"/>
    <property type="project" value="UniProtKB-KW"/>
</dbReference>
<evidence type="ECO:0000256" key="9">
    <source>
        <dbReference type="ARBA" id="ARBA00022960"/>
    </source>
</evidence>
<dbReference type="Gene3D" id="3.40.710.10">
    <property type="entry name" value="DD-peptidase/beta-lactamase superfamily"/>
    <property type="match status" value="1"/>
</dbReference>
<comment type="function">
    <text evidence="1">Removes C-terminal D-alanyl residues from sugar-peptide cell wall precursors.</text>
</comment>
<keyword evidence="14" id="KW-1133">Transmembrane helix</keyword>
<evidence type="ECO:0000256" key="1">
    <source>
        <dbReference type="ARBA" id="ARBA00003217"/>
    </source>
</evidence>
<dbReference type="SUPFAM" id="SSF69189">
    <property type="entry name" value="Penicillin-binding protein associated domain"/>
    <property type="match status" value="1"/>
</dbReference>
<keyword evidence="14" id="KW-0812">Transmembrane</keyword>
<dbReference type="EMBL" id="JAKNHQ010000008">
    <property type="protein sequence ID" value="MCG4610785.1"/>
    <property type="molecule type" value="Genomic_DNA"/>
</dbReference>
<evidence type="ECO:0000256" key="13">
    <source>
        <dbReference type="RuleBase" id="RU004016"/>
    </source>
</evidence>
<evidence type="ECO:0000256" key="4">
    <source>
        <dbReference type="ARBA" id="ARBA00012448"/>
    </source>
</evidence>
<protein>
    <recommendedName>
        <fullName evidence="4">serine-type D-Ala-D-Ala carboxypeptidase</fullName>
        <ecNumber evidence="4">3.4.16.4</ecNumber>
    </recommendedName>
</protein>
<evidence type="ECO:0000256" key="5">
    <source>
        <dbReference type="ARBA" id="ARBA00022645"/>
    </source>
</evidence>
<dbReference type="InterPro" id="IPR037167">
    <property type="entry name" value="Peptidase_S11_C_sf"/>
</dbReference>
<feature type="chain" id="PRO_5046507483" description="serine-type D-Ala-D-Ala carboxypeptidase" evidence="15">
    <location>
        <begin position="27"/>
        <end position="450"/>
    </location>
</feature>
<evidence type="ECO:0000256" key="7">
    <source>
        <dbReference type="ARBA" id="ARBA00022729"/>
    </source>
</evidence>
<reference evidence="17 18" key="1">
    <citation type="submission" date="2022-01" db="EMBL/GenBank/DDBJ databases">
        <title>Collection of gut derived symbiotic bacterial strains cultured from healthy donors.</title>
        <authorList>
            <person name="Lin H."/>
            <person name="Kohout C."/>
            <person name="Waligurski E."/>
            <person name="Pamer E.G."/>
        </authorList>
    </citation>
    <scope>NUCLEOTIDE SEQUENCE [LARGE SCALE GENOMIC DNA]</scope>
    <source>
        <strain evidence="17 18">DFI.7.58</strain>
    </source>
</reference>
<name>A0ABS9MJ04_9FIRM</name>
<dbReference type="InterPro" id="IPR015956">
    <property type="entry name" value="Peniciliin-bd_prot_C_sf"/>
</dbReference>
<keyword evidence="8" id="KW-0378">Hydrolase</keyword>
<dbReference type="Proteomes" id="UP001298681">
    <property type="component" value="Unassembled WGS sequence"/>
</dbReference>
<sequence>MKKKLFPILCFFLVLCSMLPAAPASAATFNIDFETYSAAIELVNLDTDTIVYQKNATARREPASTTKIMTFIIVSEQIQDLDNTQVTVTKEVVDQLLGTGSSLSGIKEGDVLTVMQLLNCMMVPSGNDAALVLADYVSNGNVAAFVELMNQKAQGLGCQDTHFTNPHGLHDDEHYTTAHDLYLITKYAMSLPHFTDICDQTRYTYTPVGGPEAGQERTLVTTNRLIDPNLDPDLYYRYARGIKTGSHDQAGYCLVSTATRGGYSYMCVALGSPSVDENGNKISTRGEMIDSKNLYEWAFNSLRMKDVLNSEDAVGEIDLKYAWNKDKLLLVPAKNYSTIMPDSVDVSSIILTKNVPEEIEAPVKKGQKIGTATLSYAGQDLATVDLVAAESVERSELLHSADTVKSIFTSTWFLVIAGIILFLLLIYVVLALIYNRKKKNLRKIKKYRRM</sequence>
<evidence type="ECO:0000256" key="11">
    <source>
        <dbReference type="ARBA" id="ARBA00023316"/>
    </source>
</evidence>
<dbReference type="Pfam" id="PF00768">
    <property type="entry name" value="Peptidase_S11"/>
    <property type="match status" value="1"/>
</dbReference>
<keyword evidence="6" id="KW-0645">Protease</keyword>
<evidence type="ECO:0000256" key="3">
    <source>
        <dbReference type="ARBA" id="ARBA00007164"/>
    </source>
</evidence>
<dbReference type="RefSeq" id="WP_237966735.1">
    <property type="nucleotide sequence ID" value="NZ_JAKNHQ010000008.1"/>
</dbReference>
<evidence type="ECO:0000313" key="18">
    <source>
        <dbReference type="Proteomes" id="UP001298681"/>
    </source>
</evidence>
<dbReference type="Pfam" id="PF07943">
    <property type="entry name" value="PBP5_C"/>
    <property type="match status" value="1"/>
</dbReference>
<feature type="signal peptide" evidence="15">
    <location>
        <begin position="1"/>
        <end position="26"/>
    </location>
</feature>
<evidence type="ECO:0000256" key="8">
    <source>
        <dbReference type="ARBA" id="ARBA00022801"/>
    </source>
</evidence>
<keyword evidence="18" id="KW-1185">Reference proteome</keyword>
<evidence type="ECO:0000256" key="15">
    <source>
        <dbReference type="SAM" id="SignalP"/>
    </source>
</evidence>
<dbReference type="InterPro" id="IPR018044">
    <property type="entry name" value="Peptidase_S11"/>
</dbReference>
<gene>
    <name evidence="17" type="ORF">L0P57_07535</name>
</gene>
<comment type="similarity">
    <text evidence="3 13">Belongs to the peptidase S11 family.</text>
</comment>
<comment type="catalytic activity">
    <reaction evidence="12">
        <text>Preferential cleavage: (Ac)2-L-Lys-D-Ala-|-D-Ala. Also transpeptidation of peptidyl-alanyl moieties that are N-acyl substituents of D-alanine.</text>
        <dbReference type="EC" id="3.4.16.4"/>
    </reaction>
</comment>
<keyword evidence="11" id="KW-0961">Cell wall biogenesis/degradation</keyword>
<evidence type="ECO:0000256" key="2">
    <source>
        <dbReference type="ARBA" id="ARBA00004752"/>
    </source>
</evidence>
<dbReference type="InterPro" id="IPR001967">
    <property type="entry name" value="Peptidase_S11_N"/>
</dbReference>
<keyword evidence="14" id="KW-0472">Membrane</keyword>
<dbReference type="PANTHER" id="PTHR21581">
    <property type="entry name" value="D-ALANYL-D-ALANINE CARBOXYPEPTIDASE"/>
    <property type="match status" value="1"/>
</dbReference>
<evidence type="ECO:0000256" key="10">
    <source>
        <dbReference type="ARBA" id="ARBA00022984"/>
    </source>
</evidence>
<comment type="pathway">
    <text evidence="2">Cell wall biogenesis; peptidoglycan biosynthesis.</text>
</comment>
<evidence type="ECO:0000259" key="16">
    <source>
        <dbReference type="SMART" id="SM00936"/>
    </source>
</evidence>
<dbReference type="SUPFAM" id="SSF56601">
    <property type="entry name" value="beta-lactamase/transpeptidase-like"/>
    <property type="match status" value="1"/>
</dbReference>
<comment type="caution">
    <text evidence="17">The sequence shown here is derived from an EMBL/GenBank/DDBJ whole genome shotgun (WGS) entry which is preliminary data.</text>
</comment>
<dbReference type="PRINTS" id="PR00725">
    <property type="entry name" value="DADACBPTASE1"/>
</dbReference>
<dbReference type="EC" id="3.4.16.4" evidence="4"/>
<dbReference type="Gene3D" id="2.60.410.10">
    <property type="entry name" value="D-Ala-D-Ala carboxypeptidase, C-terminal domain"/>
    <property type="match status" value="1"/>
</dbReference>
<dbReference type="SMART" id="SM00936">
    <property type="entry name" value="PBP5_C"/>
    <property type="match status" value="1"/>
</dbReference>
<evidence type="ECO:0000313" key="17">
    <source>
        <dbReference type="EMBL" id="MCG4610785.1"/>
    </source>
</evidence>